<dbReference type="AlphaFoldDB" id="A0A0F9E3F2"/>
<dbReference type="EMBL" id="LAZR01029075">
    <property type="protein sequence ID" value="KKL60656.1"/>
    <property type="molecule type" value="Genomic_DNA"/>
</dbReference>
<accession>A0A0F9E3F2</accession>
<sequence length="147" mass="15681">MIKKPFGVMALKAVPIEDTGERPVSLQRVRSEVGLALDLINALPPDRRPTMFRGGASGNANIEPILWFAEEYVRVLRAVPADQGRLHGPFFGSLRRALDAPADVAVVTEDGVDVTESVHGPEWAMIALLGDLLAQDIGGSGSNNVLG</sequence>
<comment type="caution">
    <text evidence="1">The sequence shown here is derived from an EMBL/GenBank/DDBJ whole genome shotgun (WGS) entry which is preliminary data.</text>
</comment>
<feature type="non-terminal residue" evidence="1">
    <location>
        <position position="147"/>
    </location>
</feature>
<name>A0A0F9E3F2_9ZZZZ</name>
<reference evidence="1" key="1">
    <citation type="journal article" date="2015" name="Nature">
        <title>Complex archaea that bridge the gap between prokaryotes and eukaryotes.</title>
        <authorList>
            <person name="Spang A."/>
            <person name="Saw J.H."/>
            <person name="Jorgensen S.L."/>
            <person name="Zaremba-Niedzwiedzka K."/>
            <person name="Martijn J."/>
            <person name="Lind A.E."/>
            <person name="van Eijk R."/>
            <person name="Schleper C."/>
            <person name="Guy L."/>
            <person name="Ettema T.J."/>
        </authorList>
    </citation>
    <scope>NUCLEOTIDE SEQUENCE</scope>
</reference>
<organism evidence="1">
    <name type="scientific">marine sediment metagenome</name>
    <dbReference type="NCBI Taxonomy" id="412755"/>
    <lineage>
        <taxon>unclassified sequences</taxon>
        <taxon>metagenomes</taxon>
        <taxon>ecological metagenomes</taxon>
    </lineage>
</organism>
<protein>
    <submittedName>
        <fullName evidence="1">Uncharacterized protein</fullName>
    </submittedName>
</protein>
<evidence type="ECO:0000313" key="1">
    <source>
        <dbReference type="EMBL" id="KKL60656.1"/>
    </source>
</evidence>
<proteinExistence type="predicted"/>
<gene>
    <name evidence="1" type="ORF">LCGC14_2203160</name>
</gene>